<dbReference type="Pfam" id="PF02458">
    <property type="entry name" value="Transferase"/>
    <property type="match status" value="2"/>
</dbReference>
<dbReference type="Gene3D" id="3.30.559.10">
    <property type="entry name" value="Chloramphenicol acetyltransferase-like domain"/>
    <property type="match status" value="2"/>
</dbReference>
<comment type="caution">
    <text evidence="4">The sequence shown here is derived from an EMBL/GenBank/DDBJ whole genome shotgun (WGS) entry which is preliminary data.</text>
</comment>
<evidence type="ECO:0000256" key="1">
    <source>
        <dbReference type="ARBA" id="ARBA00009861"/>
    </source>
</evidence>
<dbReference type="PANTHER" id="PTHR31623">
    <property type="entry name" value="F21J9.9"/>
    <property type="match status" value="1"/>
</dbReference>
<evidence type="ECO:0000256" key="2">
    <source>
        <dbReference type="ARBA" id="ARBA00022679"/>
    </source>
</evidence>
<proteinExistence type="inferred from homology"/>
<reference evidence="4 5" key="1">
    <citation type="journal article" date="2023" name="G3 (Bethesda)">
        <title>A haplotype-resolved chromosome-scale genome for Quercus rubra L. provides insights into the genetics of adaptive traits for red oak species.</title>
        <authorList>
            <person name="Kapoor B."/>
            <person name="Jenkins J."/>
            <person name="Schmutz J."/>
            <person name="Zhebentyayeva T."/>
            <person name="Kuelheim C."/>
            <person name="Coggeshall M."/>
            <person name="Heim C."/>
            <person name="Lasky J.R."/>
            <person name="Leites L."/>
            <person name="Islam-Faridi N."/>
            <person name="Romero-Severson J."/>
            <person name="DeLeo V.L."/>
            <person name="Lucas S.M."/>
            <person name="Lazic D."/>
            <person name="Gailing O."/>
            <person name="Carlson J."/>
            <person name="Staton M."/>
        </authorList>
    </citation>
    <scope>NUCLEOTIDE SEQUENCE [LARGE SCALE GENOMIC DNA]</scope>
    <source>
        <strain evidence="4">Pseudo-F2</strain>
    </source>
</reference>
<dbReference type="EMBL" id="JAXUIC010000012">
    <property type="protein sequence ID" value="KAK4557551.1"/>
    <property type="molecule type" value="Genomic_DNA"/>
</dbReference>
<name>A0AAN7DXA1_QUERU</name>
<dbReference type="AlphaFoldDB" id="A0AAN7DXA1"/>
<organism evidence="4 5">
    <name type="scientific">Quercus rubra</name>
    <name type="common">Northern red oak</name>
    <name type="synonym">Quercus borealis</name>
    <dbReference type="NCBI Taxonomy" id="3512"/>
    <lineage>
        <taxon>Eukaryota</taxon>
        <taxon>Viridiplantae</taxon>
        <taxon>Streptophyta</taxon>
        <taxon>Embryophyta</taxon>
        <taxon>Tracheophyta</taxon>
        <taxon>Spermatophyta</taxon>
        <taxon>Magnoliopsida</taxon>
        <taxon>eudicotyledons</taxon>
        <taxon>Gunneridae</taxon>
        <taxon>Pentapetalae</taxon>
        <taxon>rosids</taxon>
        <taxon>fabids</taxon>
        <taxon>Fagales</taxon>
        <taxon>Fagaceae</taxon>
        <taxon>Quercus</taxon>
    </lineage>
</organism>
<dbReference type="PANTHER" id="PTHR31623:SF19">
    <property type="entry name" value="VINORINE SYNTHASE-RELATED"/>
    <property type="match status" value="1"/>
</dbReference>
<evidence type="ECO:0000256" key="3">
    <source>
        <dbReference type="ARBA" id="ARBA00023315"/>
    </source>
</evidence>
<accession>A0AAN7DXA1</accession>
<protein>
    <submittedName>
        <fullName evidence="4">Uncharacterized protein</fullName>
    </submittedName>
</protein>
<comment type="similarity">
    <text evidence="1">Belongs to the plant acyltransferase family.</text>
</comment>
<dbReference type="GO" id="GO:0016746">
    <property type="term" value="F:acyltransferase activity"/>
    <property type="evidence" value="ECO:0007669"/>
    <property type="project" value="UniProtKB-KW"/>
</dbReference>
<gene>
    <name evidence="4" type="ORF">RGQ29_007348</name>
</gene>
<sequence>MTQIVSRTCIKPSPTPHNLKTFKLSLLDQLSLPIHGNTTFFFHADVGATTTNPNLEFSRKSQLLQQSISDTLTRFYPLVGRLLDASTINRNDDGGFFIEARCDSSLSFLPPTLKPNFETLDQFLPATDPKTLEWSKGSMWLIKFSCGTTVSVSLSHKIVDIASLLTLLKSWTETCRGLSEPILPNFTGFSLLPPKEIPGMSASMKFSTISSKSELKEKFISMIGQEQYYPSRVELVLAKLWKCAAAVVKSKTGSFKPTVLFQGVNLRGRMDSPLPDTLFGNFVWPFAVIVEEEKSDLELHKLVQSMRETKNYFLNNKANKFRGEGGFVTLMDALKERAEIFKNRKELVVYKCSSWCKFPETDFRWGKPIWNTSINKLVSNTISLQDTTDGAVEVLITLDEEEMSIFEQHEELLEFASVKPNIDV</sequence>
<keyword evidence="3" id="KW-0012">Acyltransferase</keyword>
<dbReference type="InterPro" id="IPR023213">
    <property type="entry name" value="CAT-like_dom_sf"/>
</dbReference>
<keyword evidence="2" id="KW-0808">Transferase</keyword>
<evidence type="ECO:0000313" key="4">
    <source>
        <dbReference type="EMBL" id="KAK4557551.1"/>
    </source>
</evidence>
<dbReference type="Proteomes" id="UP001324115">
    <property type="component" value="Unassembled WGS sequence"/>
</dbReference>
<evidence type="ECO:0000313" key="5">
    <source>
        <dbReference type="Proteomes" id="UP001324115"/>
    </source>
</evidence>
<keyword evidence="5" id="KW-1185">Reference proteome</keyword>